<dbReference type="Gene3D" id="3.80.10.10">
    <property type="entry name" value="Ribonuclease Inhibitor"/>
    <property type="match status" value="1"/>
</dbReference>
<keyword evidence="2" id="KW-1185">Reference proteome</keyword>
<dbReference type="SUPFAM" id="SSF52047">
    <property type="entry name" value="RNI-like"/>
    <property type="match status" value="1"/>
</dbReference>
<dbReference type="HOGENOM" id="CLU_1111692_0_0_1"/>
<accession>A0A0C9SU53</accession>
<organism evidence="1 2">
    <name type="scientific">Paxillus involutus ATCC 200175</name>
    <dbReference type="NCBI Taxonomy" id="664439"/>
    <lineage>
        <taxon>Eukaryota</taxon>
        <taxon>Fungi</taxon>
        <taxon>Dikarya</taxon>
        <taxon>Basidiomycota</taxon>
        <taxon>Agaricomycotina</taxon>
        <taxon>Agaricomycetes</taxon>
        <taxon>Agaricomycetidae</taxon>
        <taxon>Boletales</taxon>
        <taxon>Paxilineae</taxon>
        <taxon>Paxillaceae</taxon>
        <taxon>Paxillus</taxon>
    </lineage>
</organism>
<proteinExistence type="predicted"/>
<dbReference type="Proteomes" id="UP000053647">
    <property type="component" value="Unassembled WGS sequence"/>
</dbReference>
<protein>
    <submittedName>
        <fullName evidence="1">Uncharacterized protein</fullName>
    </submittedName>
</protein>
<name>A0A0C9SU53_PAXIN</name>
<dbReference type="EMBL" id="KN820626">
    <property type="protein sequence ID" value="KIJ05920.1"/>
    <property type="molecule type" value="Genomic_DNA"/>
</dbReference>
<dbReference type="InterPro" id="IPR032675">
    <property type="entry name" value="LRR_dom_sf"/>
</dbReference>
<reference evidence="1 2" key="1">
    <citation type="submission" date="2014-06" db="EMBL/GenBank/DDBJ databases">
        <authorList>
            <consortium name="DOE Joint Genome Institute"/>
            <person name="Kuo A."/>
            <person name="Kohler A."/>
            <person name="Nagy L.G."/>
            <person name="Floudas D."/>
            <person name="Copeland A."/>
            <person name="Barry K.W."/>
            <person name="Cichocki N."/>
            <person name="Veneault-Fourrey C."/>
            <person name="LaButti K."/>
            <person name="Lindquist E.A."/>
            <person name="Lipzen A."/>
            <person name="Lundell T."/>
            <person name="Morin E."/>
            <person name="Murat C."/>
            <person name="Sun H."/>
            <person name="Tunlid A."/>
            <person name="Henrissat B."/>
            <person name="Grigoriev I.V."/>
            <person name="Hibbett D.S."/>
            <person name="Martin F."/>
            <person name="Nordberg H.P."/>
            <person name="Cantor M.N."/>
            <person name="Hua S.X."/>
        </authorList>
    </citation>
    <scope>NUCLEOTIDE SEQUENCE [LARGE SCALE GENOMIC DNA]</scope>
    <source>
        <strain evidence="1 2">ATCC 200175</strain>
    </source>
</reference>
<reference evidence="2" key="2">
    <citation type="submission" date="2015-01" db="EMBL/GenBank/DDBJ databases">
        <title>Evolutionary Origins and Diversification of the Mycorrhizal Mutualists.</title>
        <authorList>
            <consortium name="DOE Joint Genome Institute"/>
            <consortium name="Mycorrhizal Genomics Consortium"/>
            <person name="Kohler A."/>
            <person name="Kuo A."/>
            <person name="Nagy L.G."/>
            <person name="Floudas D."/>
            <person name="Copeland A."/>
            <person name="Barry K.W."/>
            <person name="Cichocki N."/>
            <person name="Veneault-Fourrey C."/>
            <person name="LaButti K."/>
            <person name="Lindquist E.A."/>
            <person name="Lipzen A."/>
            <person name="Lundell T."/>
            <person name="Morin E."/>
            <person name="Murat C."/>
            <person name="Riley R."/>
            <person name="Ohm R."/>
            <person name="Sun H."/>
            <person name="Tunlid A."/>
            <person name="Henrissat B."/>
            <person name="Grigoriev I.V."/>
            <person name="Hibbett D.S."/>
            <person name="Martin F."/>
        </authorList>
    </citation>
    <scope>NUCLEOTIDE SEQUENCE [LARGE SCALE GENOMIC DNA]</scope>
    <source>
        <strain evidence="2">ATCC 200175</strain>
    </source>
</reference>
<evidence type="ECO:0000313" key="2">
    <source>
        <dbReference type="Proteomes" id="UP000053647"/>
    </source>
</evidence>
<gene>
    <name evidence="1" type="ORF">PAXINDRAFT_103581</name>
</gene>
<dbReference type="OrthoDB" id="3256662at2759"/>
<evidence type="ECO:0000313" key="1">
    <source>
        <dbReference type="EMBL" id="KIJ05920.1"/>
    </source>
</evidence>
<sequence length="252" mass="28069">MLYISGMTHMKNIRELAFFCNTIKNAHWDVIANLESLEELSFTHCKFVDRPADEDHGKRLKVKVPCLRMTRCNGVAQLTAAIDALHLRTLTMGFQSAANQADWLSKTSLTDLYLNDIFVAAVDGDEKMKYILGKIPQSIQVMMVPINTPGTGLFGDLVWQNMPLLRSLTLKAMDLFPGITAAHMICESIRVHRGLQSFTLNAWPGHIGLTVSAAEVQHMVQEQLGNLSELNFVDICGTAVRLVDGKWIDVAK</sequence>
<dbReference type="AlphaFoldDB" id="A0A0C9SU53"/>